<evidence type="ECO:0000313" key="2">
    <source>
        <dbReference type="EMBL" id="RIV23613.1"/>
    </source>
</evidence>
<comment type="caution">
    <text evidence="2">The sequence shown here is derived from an EMBL/GenBank/DDBJ whole genome shotgun (WGS) entry which is preliminary data.</text>
</comment>
<feature type="compositionally biased region" description="Basic and acidic residues" evidence="1">
    <location>
        <begin position="45"/>
        <end position="59"/>
    </location>
</feature>
<reference evidence="2 3" key="1">
    <citation type="submission" date="2018-08" db="EMBL/GenBank/DDBJ databases">
        <title>Fibrisoma montanum sp. nov., isolated from Danxia mountain soil.</title>
        <authorList>
            <person name="Huang Y."/>
        </authorList>
    </citation>
    <scope>NUCLEOTIDE SEQUENCE [LARGE SCALE GENOMIC DNA]</scope>
    <source>
        <strain evidence="2 3">HYT19</strain>
    </source>
</reference>
<evidence type="ECO:0000256" key="1">
    <source>
        <dbReference type="SAM" id="MobiDB-lite"/>
    </source>
</evidence>
<name>A0A418MB61_9BACT</name>
<dbReference type="EMBL" id="QXED01000003">
    <property type="protein sequence ID" value="RIV23613.1"/>
    <property type="molecule type" value="Genomic_DNA"/>
</dbReference>
<proteinExistence type="predicted"/>
<dbReference type="Proteomes" id="UP000283523">
    <property type="component" value="Unassembled WGS sequence"/>
</dbReference>
<sequence>MKIRHKLTKIEQTVSADDWKVLQTSGHATNFEVTEEGDYTPSELKNAKPEKAKADKEEK</sequence>
<protein>
    <submittedName>
        <fullName evidence="2">Uncharacterized protein</fullName>
    </submittedName>
</protein>
<evidence type="ECO:0000313" key="3">
    <source>
        <dbReference type="Proteomes" id="UP000283523"/>
    </source>
</evidence>
<dbReference type="AlphaFoldDB" id="A0A418MB61"/>
<feature type="region of interest" description="Disordered" evidence="1">
    <location>
        <begin position="32"/>
        <end position="59"/>
    </location>
</feature>
<gene>
    <name evidence="2" type="ORF">DYU11_11570</name>
</gene>
<organism evidence="2 3">
    <name type="scientific">Fibrisoma montanum</name>
    <dbReference type="NCBI Taxonomy" id="2305895"/>
    <lineage>
        <taxon>Bacteria</taxon>
        <taxon>Pseudomonadati</taxon>
        <taxon>Bacteroidota</taxon>
        <taxon>Cytophagia</taxon>
        <taxon>Cytophagales</taxon>
        <taxon>Spirosomataceae</taxon>
        <taxon>Fibrisoma</taxon>
    </lineage>
</organism>
<keyword evidence="3" id="KW-1185">Reference proteome</keyword>
<accession>A0A418MB61</accession>
<dbReference type="RefSeq" id="WP_119667829.1">
    <property type="nucleotide sequence ID" value="NZ_QXED01000003.1"/>
</dbReference>